<accession>A0AAX0WI70</accession>
<reference evidence="1 2" key="1">
    <citation type="journal article" date="2017" name="BMC Genomics">
        <title>Genome sequencing of 39 Akkermansia muciniphila isolates reveals its population structure, genomic and functional diverisity, and global distribution in mammalian gut microbiotas.</title>
        <authorList>
            <person name="Guo X."/>
            <person name="Li S."/>
            <person name="Zhang J."/>
            <person name="Wu F."/>
            <person name="Li X."/>
            <person name="Wu D."/>
            <person name="Zhang M."/>
            <person name="Ou Z."/>
            <person name="Jie Z."/>
            <person name="Yan Q."/>
            <person name="Li P."/>
            <person name="Yi J."/>
            <person name="Peng Y."/>
        </authorList>
    </citation>
    <scope>NUCLEOTIDE SEQUENCE [LARGE SCALE GENOMIC DNA]</scope>
    <source>
        <strain evidence="1 2">GP28</strain>
    </source>
</reference>
<name>A0AAX0WI70_9BACT</name>
<dbReference type="AlphaFoldDB" id="A0AAX0WI70"/>
<protein>
    <submittedName>
        <fullName evidence="1">Uncharacterized protein</fullName>
    </submittedName>
</protein>
<evidence type="ECO:0000313" key="1">
    <source>
        <dbReference type="EMBL" id="PND02322.1"/>
    </source>
</evidence>
<dbReference type="EMBL" id="PJLB01000008">
    <property type="protein sequence ID" value="PND02322.1"/>
    <property type="molecule type" value="Genomic_DNA"/>
</dbReference>
<sequence>MDNNSFLKVIYFDEAFVADFMQIMAGGELKKTTEFITEVNSDIEGDVGADAGIGTEKNGLSKIFSFLSGATINADAGVNANLSRKSDRIAKNILENTLLADFIALLDADKRRTKNKRCSGIKIFPNISVRPEVNSFSYMMLIAPFLSMIDGELPIKTDDGNVIKIDITKIGEAIEKGRGYYEFVSTIEGKDVILRFNRGAFRNSYTMSDLPKMQLTYYAIRVGQINKTDLQVQKEFEFGTTKTSKRVDYASILENSNTSIELEVYDVVLAGVLDN</sequence>
<dbReference type="Pfam" id="PF19952">
    <property type="entry name" value="DUF6414"/>
    <property type="match status" value="1"/>
</dbReference>
<comment type="caution">
    <text evidence="1">The sequence shown here is derived from an EMBL/GenBank/DDBJ whole genome shotgun (WGS) entry which is preliminary data.</text>
</comment>
<dbReference type="RefSeq" id="WP_102748326.1">
    <property type="nucleotide sequence ID" value="NZ_CP072029.1"/>
</dbReference>
<proteinExistence type="predicted"/>
<dbReference type="Proteomes" id="UP000236075">
    <property type="component" value="Unassembled WGS sequence"/>
</dbReference>
<organism evidence="1 2">
    <name type="scientific">Akkermansia muciniphila</name>
    <dbReference type="NCBI Taxonomy" id="239935"/>
    <lineage>
        <taxon>Bacteria</taxon>
        <taxon>Pseudomonadati</taxon>
        <taxon>Verrucomicrobiota</taxon>
        <taxon>Verrucomicrobiia</taxon>
        <taxon>Verrucomicrobiales</taxon>
        <taxon>Akkermansiaceae</taxon>
        <taxon>Akkermansia</taxon>
    </lineage>
</organism>
<dbReference type="InterPro" id="IPR045633">
    <property type="entry name" value="DUF6414"/>
</dbReference>
<gene>
    <name evidence="1" type="ORF">CXT95_06550</name>
</gene>
<evidence type="ECO:0000313" key="2">
    <source>
        <dbReference type="Proteomes" id="UP000236075"/>
    </source>
</evidence>